<protein>
    <submittedName>
        <fullName evidence="1">Uncharacterized protein</fullName>
    </submittedName>
</protein>
<dbReference type="AlphaFoldDB" id="A0A5Q4YSC6"/>
<proteinExistence type="predicted"/>
<accession>A0A5Q4YSC6</accession>
<evidence type="ECO:0000313" key="1">
    <source>
        <dbReference type="EMBL" id="VVD26551.1"/>
    </source>
</evidence>
<name>A0A5Q4YSC6_9BURK</name>
<reference evidence="1 2" key="1">
    <citation type="submission" date="2019-08" db="EMBL/GenBank/DDBJ databases">
        <authorList>
            <person name="Herpell B J."/>
        </authorList>
    </citation>
    <scope>NUCLEOTIDE SEQUENCE [LARGE SCALE GENOMIC DNA]</scope>
    <source>
        <strain evidence="2">Msb3</strain>
    </source>
</reference>
<organism evidence="1 2">
    <name type="scientific">Paraburkholderia dioscoreae</name>
    <dbReference type="NCBI Taxonomy" id="2604047"/>
    <lineage>
        <taxon>Bacteria</taxon>
        <taxon>Pseudomonadati</taxon>
        <taxon>Pseudomonadota</taxon>
        <taxon>Betaproteobacteria</taxon>
        <taxon>Burkholderiales</taxon>
        <taxon>Burkholderiaceae</taxon>
        <taxon>Paraburkholderia</taxon>
    </lineage>
</organism>
<gene>
    <name evidence="1" type="ORF">PDMSB3_0089</name>
</gene>
<dbReference type="EMBL" id="LR699553">
    <property type="protein sequence ID" value="VVD26551.1"/>
    <property type="molecule type" value="Genomic_DNA"/>
</dbReference>
<dbReference type="Proteomes" id="UP000325811">
    <property type="component" value="Chromosome I"/>
</dbReference>
<sequence length="36" mass="3950">MLMDGGVLEALHEADLVGMEHRATSKTIYMIISSDN</sequence>
<dbReference type="KEGG" id="pdio:PDMSB3_0089"/>
<keyword evidence="2" id="KW-1185">Reference proteome</keyword>
<evidence type="ECO:0000313" key="2">
    <source>
        <dbReference type="Proteomes" id="UP000325811"/>
    </source>
</evidence>